<sequence length="164" mass="18003">MTASPTSLIPLQPPTITHGSQSVNLTQLLRHPRQPALSYQLEIHCDSYDFQSSALVRVTGHQMPLVRIPYADMDAIRHYRHWGAQAQMMSRGRPLPAEAREALLMDHARLIRTAEQALGLDVLAEPAGETLNGPTLTALKLLIDAIDRGEIDQTALAVLRSAVA</sequence>
<organism evidence="1 2">
    <name type="scientific">Deinococcus soli</name>
    <name type="common">ex Cha et al. 2016</name>
    <dbReference type="NCBI Taxonomy" id="1309411"/>
    <lineage>
        <taxon>Bacteria</taxon>
        <taxon>Thermotogati</taxon>
        <taxon>Deinococcota</taxon>
        <taxon>Deinococci</taxon>
        <taxon>Deinococcales</taxon>
        <taxon>Deinococcaceae</taxon>
        <taxon>Deinococcus</taxon>
    </lineage>
</organism>
<dbReference type="AlphaFoldDB" id="A0AAE4BNI2"/>
<comment type="caution">
    <text evidence="1">The sequence shown here is derived from an EMBL/GenBank/DDBJ whole genome shotgun (WGS) entry which is preliminary data.</text>
</comment>
<reference evidence="1" key="1">
    <citation type="submission" date="2023-07" db="EMBL/GenBank/DDBJ databases">
        <title>Sorghum-associated microbial communities from plants grown in Nebraska, USA.</title>
        <authorList>
            <person name="Schachtman D."/>
        </authorList>
    </citation>
    <scope>NUCLEOTIDE SEQUENCE</scope>
    <source>
        <strain evidence="1">BE330</strain>
    </source>
</reference>
<proteinExistence type="predicted"/>
<dbReference type="RefSeq" id="WP_309853281.1">
    <property type="nucleotide sequence ID" value="NZ_JAVDQJ010000004.1"/>
</dbReference>
<dbReference type="EMBL" id="JAVDQK010000005">
    <property type="protein sequence ID" value="MDR6218736.1"/>
    <property type="molecule type" value="Genomic_DNA"/>
</dbReference>
<gene>
    <name evidence="1" type="ORF">J2Y00_002333</name>
</gene>
<dbReference type="Proteomes" id="UP001185331">
    <property type="component" value="Unassembled WGS sequence"/>
</dbReference>
<name>A0AAE4BNI2_9DEIO</name>
<evidence type="ECO:0000313" key="2">
    <source>
        <dbReference type="Proteomes" id="UP001185331"/>
    </source>
</evidence>
<evidence type="ECO:0000313" key="1">
    <source>
        <dbReference type="EMBL" id="MDR6218736.1"/>
    </source>
</evidence>
<protein>
    <submittedName>
        <fullName evidence="1">Uncharacterized protein</fullName>
    </submittedName>
</protein>
<accession>A0AAE4BNI2</accession>